<keyword evidence="2" id="KW-0963">Cytoplasm</keyword>
<feature type="compositionally biased region" description="Basic residues" evidence="13">
    <location>
        <begin position="537"/>
        <end position="548"/>
    </location>
</feature>
<feature type="compositionally biased region" description="Basic and acidic residues" evidence="13">
    <location>
        <begin position="1614"/>
        <end position="1626"/>
    </location>
</feature>
<feature type="compositionally biased region" description="Low complexity" evidence="13">
    <location>
        <begin position="1490"/>
        <end position="1501"/>
    </location>
</feature>
<keyword evidence="10" id="KW-0206">Cytoskeleton</keyword>
<dbReference type="SUPFAM" id="SSF52540">
    <property type="entry name" value="P-loop containing nucleoside triphosphate hydrolases"/>
    <property type="match status" value="1"/>
</dbReference>
<dbReference type="PANTHER" id="PTHR47969">
    <property type="entry name" value="CHROMOSOME-ASSOCIATED KINESIN KIF4A-RELATED"/>
    <property type="match status" value="1"/>
</dbReference>
<dbReference type="Pfam" id="PF00225">
    <property type="entry name" value="Kinesin"/>
    <property type="match status" value="1"/>
</dbReference>
<evidence type="ECO:0000256" key="1">
    <source>
        <dbReference type="ARBA" id="ARBA00004245"/>
    </source>
</evidence>
<feature type="compositionally biased region" description="Polar residues" evidence="13">
    <location>
        <begin position="499"/>
        <end position="509"/>
    </location>
</feature>
<evidence type="ECO:0000256" key="7">
    <source>
        <dbReference type="ARBA" id="ARBA00022840"/>
    </source>
</evidence>
<dbReference type="OrthoDB" id="3176171at2759"/>
<feature type="region of interest" description="Disordered" evidence="13">
    <location>
        <begin position="717"/>
        <end position="762"/>
    </location>
</feature>
<evidence type="ECO:0000256" key="4">
    <source>
        <dbReference type="ARBA" id="ARBA00022701"/>
    </source>
</evidence>
<accession>A0A8H4AJ36</accession>
<dbReference type="PROSITE" id="PS00411">
    <property type="entry name" value="KINESIN_MOTOR_1"/>
    <property type="match status" value="1"/>
</dbReference>
<dbReference type="InterPro" id="IPR027417">
    <property type="entry name" value="P-loop_NTPase"/>
</dbReference>
<feature type="region of interest" description="Disordered" evidence="13">
    <location>
        <begin position="499"/>
        <end position="586"/>
    </location>
</feature>
<evidence type="ECO:0000256" key="6">
    <source>
        <dbReference type="ARBA" id="ARBA00022741"/>
    </source>
</evidence>
<comment type="similarity">
    <text evidence="11">Belongs to the TRAFAC class myosin-kinesin ATPase superfamily. Kinesin family.</text>
</comment>
<feature type="compositionally biased region" description="Polar residues" evidence="13">
    <location>
        <begin position="1542"/>
        <end position="1553"/>
    </location>
</feature>
<feature type="compositionally biased region" description="Low complexity" evidence="13">
    <location>
        <begin position="1467"/>
        <end position="1481"/>
    </location>
</feature>
<dbReference type="CDD" id="cd01372">
    <property type="entry name" value="KISc_KIF4"/>
    <property type="match status" value="1"/>
</dbReference>
<feature type="compositionally biased region" description="Polar residues" evidence="13">
    <location>
        <begin position="1593"/>
        <end position="1613"/>
    </location>
</feature>
<organism evidence="15 16">
    <name type="scientific">Gigaspora margarita</name>
    <dbReference type="NCBI Taxonomy" id="4874"/>
    <lineage>
        <taxon>Eukaryota</taxon>
        <taxon>Fungi</taxon>
        <taxon>Fungi incertae sedis</taxon>
        <taxon>Mucoromycota</taxon>
        <taxon>Glomeromycotina</taxon>
        <taxon>Glomeromycetes</taxon>
        <taxon>Diversisporales</taxon>
        <taxon>Gigasporaceae</taxon>
        <taxon>Gigaspora</taxon>
    </lineage>
</organism>
<dbReference type="Pfam" id="PF25764">
    <property type="entry name" value="KIF21A_4th"/>
    <property type="match status" value="1"/>
</dbReference>
<feature type="compositionally biased region" description="Low complexity" evidence="13">
    <location>
        <begin position="1379"/>
        <end position="1399"/>
    </location>
</feature>
<dbReference type="GO" id="GO:0051231">
    <property type="term" value="P:spindle elongation"/>
    <property type="evidence" value="ECO:0007669"/>
    <property type="project" value="TreeGrafter"/>
</dbReference>
<name>A0A8H4AJ36_GIGMA</name>
<feature type="region of interest" description="Disordered" evidence="13">
    <location>
        <begin position="1121"/>
        <end position="1165"/>
    </location>
</feature>
<dbReference type="GO" id="GO:0003777">
    <property type="term" value="F:microtubule motor activity"/>
    <property type="evidence" value="ECO:0007669"/>
    <property type="project" value="InterPro"/>
</dbReference>
<evidence type="ECO:0000256" key="11">
    <source>
        <dbReference type="PROSITE-ProRule" id="PRU00283"/>
    </source>
</evidence>
<dbReference type="SMART" id="SM00129">
    <property type="entry name" value="KISc"/>
    <property type="match status" value="1"/>
</dbReference>
<evidence type="ECO:0000256" key="2">
    <source>
        <dbReference type="ARBA" id="ARBA00022490"/>
    </source>
</evidence>
<dbReference type="InterPro" id="IPR019821">
    <property type="entry name" value="Kinesin_motor_CS"/>
</dbReference>
<feature type="compositionally biased region" description="Polar residues" evidence="13">
    <location>
        <begin position="1639"/>
        <end position="1651"/>
    </location>
</feature>
<dbReference type="GO" id="GO:0005874">
    <property type="term" value="C:microtubule"/>
    <property type="evidence" value="ECO:0007669"/>
    <property type="project" value="UniProtKB-KW"/>
</dbReference>
<comment type="caution">
    <text evidence="15">The sequence shown here is derived from an EMBL/GenBank/DDBJ whole genome shotgun (WGS) entry which is preliminary data.</text>
</comment>
<evidence type="ECO:0000259" key="14">
    <source>
        <dbReference type="PROSITE" id="PS50067"/>
    </source>
</evidence>
<reference evidence="15 16" key="1">
    <citation type="journal article" date="2019" name="Environ. Microbiol.">
        <title>At the nexus of three kingdoms: the genome of the mycorrhizal fungus Gigaspora margarita provides insights into plant, endobacterial and fungal interactions.</title>
        <authorList>
            <person name="Venice F."/>
            <person name="Ghignone S."/>
            <person name="Salvioli di Fossalunga A."/>
            <person name="Amselem J."/>
            <person name="Novero M."/>
            <person name="Xianan X."/>
            <person name="Sedzielewska Toro K."/>
            <person name="Morin E."/>
            <person name="Lipzen A."/>
            <person name="Grigoriev I.V."/>
            <person name="Henrissat B."/>
            <person name="Martin F.M."/>
            <person name="Bonfante P."/>
        </authorList>
    </citation>
    <scope>NUCLEOTIDE SEQUENCE [LARGE SCALE GENOMIC DNA]</scope>
    <source>
        <strain evidence="15 16">BEG34</strain>
    </source>
</reference>
<feature type="region of interest" description="Disordered" evidence="13">
    <location>
        <begin position="1251"/>
        <end position="1275"/>
    </location>
</feature>
<dbReference type="GO" id="GO:0008017">
    <property type="term" value="F:microtubule binding"/>
    <property type="evidence" value="ECO:0007669"/>
    <property type="project" value="InterPro"/>
</dbReference>
<feature type="domain" description="Kinesin motor" evidence="14">
    <location>
        <begin position="5"/>
        <end position="369"/>
    </location>
</feature>
<evidence type="ECO:0000256" key="10">
    <source>
        <dbReference type="ARBA" id="ARBA00023212"/>
    </source>
</evidence>
<evidence type="ECO:0000256" key="13">
    <source>
        <dbReference type="SAM" id="MobiDB-lite"/>
    </source>
</evidence>
<dbReference type="InterPro" id="IPR027640">
    <property type="entry name" value="Kinesin-like_fam"/>
</dbReference>
<dbReference type="PROSITE" id="PS50067">
    <property type="entry name" value="KINESIN_MOTOR_2"/>
    <property type="match status" value="1"/>
</dbReference>
<dbReference type="InterPro" id="IPR001752">
    <property type="entry name" value="Kinesin_motor_dom"/>
</dbReference>
<feature type="compositionally biased region" description="Low complexity" evidence="13">
    <location>
        <begin position="558"/>
        <end position="580"/>
    </location>
</feature>
<dbReference type="Gene3D" id="3.40.850.10">
    <property type="entry name" value="Kinesin motor domain"/>
    <property type="match status" value="1"/>
</dbReference>
<feature type="compositionally biased region" description="Polar residues" evidence="13">
    <location>
        <begin position="753"/>
        <end position="762"/>
    </location>
</feature>
<evidence type="ECO:0000313" key="15">
    <source>
        <dbReference type="EMBL" id="KAF0501481.1"/>
    </source>
</evidence>
<feature type="compositionally biased region" description="Basic and acidic residues" evidence="13">
    <location>
        <begin position="1513"/>
        <end position="1523"/>
    </location>
</feature>
<sequence length="1691" mass="190839">MTSTSVKVALRIRPLSTKETIQGCNECLSLIPDAPQQILIGTDRSFTFDYVFPSDTEQEEVFEDCAISLLDKFVEGYNVTILAYGQTGSGKTYSMGTALDGSNISAEHINEAAGMVPRSIHRLFNDLNDRKSKNPSYQFEVFVTFLELYNEDLVDLLNPQNRENIKKGKNDLMIREDSNGQIYWAGVKEIPVNSPKELLDQLQQGSSYRTVASTDMNMVSSRSHAIFSVILKQTKVENIEDNKENCVPETSSKKKKPKTLTSKIVSKFHFVDLAGSERLKRTNAVGDRAKEGIAINGGLLALGNVISALGDESRKATHVPYRDSKLTRLLQDSLGGNSQTLMLACVSPADSNFMETLNTLKYANRARNIKNKVSVNESYGGNSVEINQLRSQIAQLRMEIQMLRSSGADEENSRKYEEEITHLRGELGLTKMRLQTTEQELVMSNTEKNTLLMEIGFNDQDLSEADRSHKMQTHHIIQAYEQKILDFKNQVADLQAQTYTSPRKSSFAGSTPGREKGQHIKFLDNNSSDDDDQNHEKKIKKKRSRKQKTRADGHFQISNNNHNNNNNNNNDSSIPESSSSLHEYSKQSVNLDEVKGIFSHYDDHYIQEEDENDYETHERRNSTDGGESDNSIRSSRGLRRRSARAIEKAKEQIKQGFLLLKNGGGAINDDPLMMNQLIKTPSSTKSESYIDQMMANHANNKEKRRSSSVSFSDIQTLEVPQWQESNPPPQPSTRRTSNSSRSVSFSDQPPSPGSTKSSQNSYGLNTQQNALTLTRMLHQIQADIAVKEQLVTQLERAEQEFTYMRAEYEQRLAHMQETLITLQRERDTALKRAAHSSTGVSTRDKNSILAELKARYEHKMKKLIQEIGELRRKYNEATQVNATAKSQNESTLKSMRAQIEQLKAEKMRMIKHMKERDYRVREMTERSQREIQNLRRKEKSAQEQKKRLERQSEMQKLMLDKRQKEVLQTTGKLKSVMTLLKRTSTPKSIAKAFRKNRDKTATDSPSRRTSDDISNIYEEFYGSGYDKKKVLDDVINKYITSRQQISLMDELFDKRDNLQSEKKELLKERESIISNAVFDEPTTKEAQNIDDRIEMINSEISYISARIRVLQAEAARNATIEPVENDVNHQEIHEQQQVGDNSKDSNDKDHKNNKSGKSEKKISFSLPTPEASYDAAVAILRNLDSFESQTILESFFDDIVKLRTGEWSKDMTLASQQKEILDLKKSLLAMRRAAVMATAEYEKRNKELEELIRRNTGDRDGRSPSPISPESRELHIVGIEDDATNSLSWFERIYETALSQVEVAMSIRGTPTNESGSLSRRNSSYATNETGSLSRRNSSYGTNENGSFSRRNSSYGTPKDTPKDTPINENDPLSRRSSHSNGSRRNSSYSNGSSSKRNSLFVEDDTAIHSSSIEMSNTPNVPTRSNNTRPSLPSVWLNTHKETTTESIDHKSTSSGGSSRAMKRDGSNGSNSGSKKLGSAGRRLKRPEGSSTPSAPSAPSTPKEENFPNVAWADERTSSEKNKSTQQQVKPPPLSRRRESFATHSRQNSSSMGFYSETHNREGSRDSGYFSGIDKRRSQSSMAHRESKDFSNLVRQSSYGRSSPESDDNVSVTSERRGHSHVRSETPEGGNVYDRLSRSHTQASSAKNTPTRRLMRHVKQNSGGVNSALAALEGRRSEYETTTEPLTAVSN</sequence>
<keyword evidence="5" id="KW-0677">Repeat</keyword>
<dbReference type="GO" id="GO:0005875">
    <property type="term" value="C:microtubule associated complex"/>
    <property type="evidence" value="ECO:0007669"/>
    <property type="project" value="TreeGrafter"/>
</dbReference>
<feature type="compositionally biased region" description="Low complexity" evidence="13">
    <location>
        <begin position="732"/>
        <end position="746"/>
    </location>
</feature>
<feature type="compositionally biased region" description="Basic and acidic residues" evidence="13">
    <location>
        <begin position="1141"/>
        <end position="1162"/>
    </location>
</feature>
<keyword evidence="4" id="KW-0493">Microtubule</keyword>
<dbReference type="InterPro" id="IPR036961">
    <property type="entry name" value="Kinesin_motor_dom_sf"/>
</dbReference>
<feature type="coiled-coil region" evidence="12">
    <location>
        <begin position="1048"/>
        <end position="1075"/>
    </location>
</feature>
<feature type="compositionally biased region" description="Basic and acidic residues" evidence="13">
    <location>
        <begin position="1573"/>
        <end position="1589"/>
    </location>
</feature>
<feature type="compositionally biased region" description="Polar residues" evidence="13">
    <location>
        <begin position="1309"/>
        <end position="1356"/>
    </location>
</feature>
<dbReference type="GO" id="GO:0005524">
    <property type="term" value="F:ATP binding"/>
    <property type="evidence" value="ECO:0007669"/>
    <property type="project" value="UniProtKB-UniRule"/>
</dbReference>
<keyword evidence="8 12" id="KW-0175">Coiled coil</keyword>
<gene>
    <name evidence="15" type="ORF">F8M41_019989</name>
</gene>
<protein>
    <submittedName>
        <fullName evidence="15">Kinesin family member 4/21/27</fullName>
    </submittedName>
</protein>
<dbReference type="GO" id="GO:0007052">
    <property type="term" value="P:mitotic spindle organization"/>
    <property type="evidence" value="ECO:0007669"/>
    <property type="project" value="TreeGrafter"/>
</dbReference>
<evidence type="ECO:0000256" key="9">
    <source>
        <dbReference type="ARBA" id="ARBA00023175"/>
    </source>
</evidence>
<dbReference type="GO" id="GO:0007018">
    <property type="term" value="P:microtubule-based movement"/>
    <property type="evidence" value="ECO:0007669"/>
    <property type="project" value="InterPro"/>
</dbReference>
<keyword evidence="9 11" id="KW-0505">Motor protein</keyword>
<evidence type="ECO:0000256" key="5">
    <source>
        <dbReference type="ARBA" id="ARBA00022737"/>
    </source>
</evidence>
<keyword evidence="7 11" id="KW-0067">ATP-binding</keyword>
<keyword evidence="16" id="KW-1185">Reference proteome</keyword>
<feature type="region of interest" description="Disordered" evidence="13">
    <location>
        <begin position="1309"/>
        <end position="1691"/>
    </location>
</feature>
<feature type="compositionally biased region" description="Basic and acidic residues" evidence="13">
    <location>
        <begin position="513"/>
        <end position="522"/>
    </location>
</feature>
<evidence type="ECO:0000256" key="12">
    <source>
        <dbReference type="SAM" id="Coils"/>
    </source>
</evidence>
<feature type="compositionally biased region" description="Basic and acidic residues" evidence="13">
    <location>
        <begin position="1251"/>
        <end position="1262"/>
    </location>
</feature>
<dbReference type="Proteomes" id="UP000439903">
    <property type="component" value="Unassembled WGS sequence"/>
</dbReference>
<dbReference type="PRINTS" id="PR00380">
    <property type="entry name" value="KINESINHEAVY"/>
</dbReference>
<proteinExistence type="inferred from homology"/>
<feature type="region of interest" description="Disordered" evidence="13">
    <location>
        <begin position="921"/>
        <end position="950"/>
    </location>
</feature>
<feature type="compositionally biased region" description="Polar residues" evidence="13">
    <location>
        <begin position="1680"/>
        <end position="1691"/>
    </location>
</feature>
<feature type="compositionally biased region" description="Basic and acidic residues" evidence="13">
    <location>
        <begin position="1439"/>
        <end position="1452"/>
    </location>
</feature>
<evidence type="ECO:0000313" key="16">
    <source>
        <dbReference type="Proteomes" id="UP000439903"/>
    </source>
</evidence>
<keyword evidence="3" id="KW-0853">WD repeat</keyword>
<dbReference type="PANTHER" id="PTHR47969:SF15">
    <property type="entry name" value="CHROMOSOME-ASSOCIATED KINESIN KIF4A-RELATED"/>
    <property type="match status" value="1"/>
</dbReference>
<keyword evidence="6 11" id="KW-0547">Nucleotide-binding</keyword>
<comment type="subcellular location">
    <subcellularLocation>
        <location evidence="1">Cytoplasm</location>
        <location evidence="1">Cytoskeleton</location>
    </subcellularLocation>
</comment>
<evidence type="ECO:0000256" key="8">
    <source>
        <dbReference type="ARBA" id="ARBA00023054"/>
    </source>
</evidence>
<feature type="binding site" evidence="11">
    <location>
        <begin position="85"/>
        <end position="92"/>
    </location>
    <ligand>
        <name>ATP</name>
        <dbReference type="ChEBI" id="CHEBI:30616"/>
    </ligand>
</feature>
<dbReference type="FunFam" id="3.40.850.10:FF:000011">
    <property type="entry name" value="Kinesin family member 21A"/>
    <property type="match status" value="1"/>
</dbReference>
<feature type="region of interest" description="Disordered" evidence="13">
    <location>
        <begin position="606"/>
        <end position="646"/>
    </location>
</feature>
<evidence type="ECO:0000256" key="3">
    <source>
        <dbReference type="ARBA" id="ARBA00022574"/>
    </source>
</evidence>
<dbReference type="EMBL" id="WTPW01000536">
    <property type="protein sequence ID" value="KAF0501481.1"/>
    <property type="molecule type" value="Genomic_DNA"/>
</dbReference>
<feature type="compositionally biased region" description="Polar residues" evidence="13">
    <location>
        <begin position="1408"/>
        <end position="1431"/>
    </location>
</feature>